<protein>
    <submittedName>
        <fullName evidence="1">Uncharacterized protein</fullName>
    </submittedName>
</protein>
<proteinExistence type="predicted"/>
<accession>A0A1V0SAY1</accession>
<organism evidence="1">
    <name type="scientific">Catovirus CTV1</name>
    <dbReference type="NCBI Taxonomy" id="1977631"/>
    <lineage>
        <taxon>Viruses</taxon>
        <taxon>Varidnaviria</taxon>
        <taxon>Bamfordvirae</taxon>
        <taxon>Nucleocytoviricota</taxon>
        <taxon>Megaviricetes</taxon>
        <taxon>Imitervirales</taxon>
        <taxon>Mimiviridae</taxon>
        <taxon>Klosneuvirinae</taxon>
        <taxon>Catovirus</taxon>
    </lineage>
</organism>
<name>A0A1V0SAY1_9VIRU</name>
<reference evidence="1" key="1">
    <citation type="journal article" date="2017" name="Science">
        <title>Giant viruses with an expanded complement of translation system components.</title>
        <authorList>
            <person name="Schulz F."/>
            <person name="Yutin N."/>
            <person name="Ivanova N.N."/>
            <person name="Ortega D.R."/>
            <person name="Lee T.K."/>
            <person name="Vierheilig J."/>
            <person name="Daims H."/>
            <person name="Horn M."/>
            <person name="Wagner M."/>
            <person name="Jensen G.J."/>
            <person name="Kyrpides N.C."/>
            <person name="Koonin E.V."/>
            <person name="Woyke T."/>
        </authorList>
    </citation>
    <scope>NUCLEOTIDE SEQUENCE</scope>
    <source>
        <strain evidence="1">CTV1</strain>
    </source>
</reference>
<gene>
    <name evidence="1" type="ORF">Catovirus_1_874</name>
</gene>
<evidence type="ECO:0000313" key="1">
    <source>
        <dbReference type="EMBL" id="ARF08824.1"/>
    </source>
</evidence>
<dbReference type="EMBL" id="KY684083">
    <property type="protein sequence ID" value="ARF08824.1"/>
    <property type="molecule type" value="Genomic_DNA"/>
</dbReference>
<sequence>MDITDLCATFKKLNLEEVDPSIEKLCSSFDKMSMEEKQIAVCKISQYLKILLSKKRCETAYNPNIPDFIY</sequence>